<evidence type="ECO:0000313" key="3">
    <source>
        <dbReference type="EMBL" id="KAJ8945948.1"/>
    </source>
</evidence>
<evidence type="ECO:0000313" key="4">
    <source>
        <dbReference type="Proteomes" id="UP001162162"/>
    </source>
</evidence>
<gene>
    <name evidence="3" type="ORF">NQ318_016776</name>
</gene>
<dbReference type="EMBL" id="JAPWTK010000202">
    <property type="protein sequence ID" value="KAJ8945948.1"/>
    <property type="molecule type" value="Genomic_DNA"/>
</dbReference>
<feature type="compositionally biased region" description="Basic residues" evidence="1">
    <location>
        <begin position="181"/>
        <end position="193"/>
    </location>
</feature>
<feature type="compositionally biased region" description="Basic residues" evidence="1">
    <location>
        <begin position="45"/>
        <end position="58"/>
    </location>
</feature>
<keyword evidence="2" id="KW-0732">Signal</keyword>
<proteinExistence type="predicted"/>
<feature type="chain" id="PRO_5043675934" evidence="2">
    <location>
        <begin position="26"/>
        <end position="314"/>
    </location>
</feature>
<feature type="region of interest" description="Disordered" evidence="1">
    <location>
        <begin position="160"/>
        <end position="193"/>
    </location>
</feature>
<feature type="compositionally biased region" description="Basic residues" evidence="1">
    <location>
        <begin position="111"/>
        <end position="129"/>
    </location>
</feature>
<feature type="compositionally biased region" description="Acidic residues" evidence="1">
    <location>
        <begin position="83"/>
        <end position="92"/>
    </location>
</feature>
<feature type="compositionally biased region" description="Basic residues" evidence="1">
    <location>
        <begin position="67"/>
        <end position="79"/>
    </location>
</feature>
<protein>
    <submittedName>
        <fullName evidence="3">Uncharacterized protein</fullName>
    </submittedName>
</protein>
<keyword evidence="4" id="KW-1185">Reference proteome</keyword>
<organism evidence="3 4">
    <name type="scientific">Aromia moschata</name>
    <dbReference type="NCBI Taxonomy" id="1265417"/>
    <lineage>
        <taxon>Eukaryota</taxon>
        <taxon>Metazoa</taxon>
        <taxon>Ecdysozoa</taxon>
        <taxon>Arthropoda</taxon>
        <taxon>Hexapoda</taxon>
        <taxon>Insecta</taxon>
        <taxon>Pterygota</taxon>
        <taxon>Neoptera</taxon>
        <taxon>Endopterygota</taxon>
        <taxon>Coleoptera</taxon>
        <taxon>Polyphaga</taxon>
        <taxon>Cucujiformia</taxon>
        <taxon>Chrysomeloidea</taxon>
        <taxon>Cerambycidae</taxon>
        <taxon>Cerambycinae</taxon>
        <taxon>Callichromatini</taxon>
        <taxon>Aromia</taxon>
    </lineage>
</organism>
<feature type="compositionally biased region" description="Basic and acidic residues" evidence="1">
    <location>
        <begin position="93"/>
        <end position="110"/>
    </location>
</feature>
<evidence type="ECO:0000256" key="1">
    <source>
        <dbReference type="SAM" id="MobiDB-lite"/>
    </source>
</evidence>
<evidence type="ECO:0000256" key="2">
    <source>
        <dbReference type="SAM" id="SignalP"/>
    </source>
</evidence>
<dbReference type="AlphaFoldDB" id="A0AAV8Y4X4"/>
<accession>A0AAV8Y4X4</accession>
<sequence length="314" mass="36117">MSPTSTNLLLLRVLLLLWVICAVMSQASRRDVRRIVIRDLVPRGQKGHGHVRGHRSVGRGHSERDRKRGRKTKGKKHRHSSEEDVTSSEDVDASYREDSTRESSFEDKVPSHKVHKTHRHSKTPRHATRSPHFSGFSSLDYEPTRLEPYRDESSLNDHGNWIPLSSEHMLQSTSPEEYRTGRKKKKDSRHRKNYVQSLKPPPLEITSSYPLQFDAVSLFPHQLTGFSNPFANWNYNQKVFQSNPPLIGTIEQPQLQMDGTGRLKNQRTSYEDQDLMPEASNVKTVINVPDTDSKEDAKIDTANVKGKIYDHNYF</sequence>
<comment type="caution">
    <text evidence="3">The sequence shown here is derived from an EMBL/GenBank/DDBJ whole genome shotgun (WGS) entry which is preliminary data.</text>
</comment>
<feature type="region of interest" description="Disordered" evidence="1">
    <location>
        <begin position="44"/>
        <end position="141"/>
    </location>
</feature>
<reference evidence="3" key="1">
    <citation type="journal article" date="2023" name="Insect Mol. Biol.">
        <title>Genome sequencing provides insights into the evolution of gene families encoding plant cell wall-degrading enzymes in longhorned beetles.</title>
        <authorList>
            <person name="Shin N.R."/>
            <person name="Okamura Y."/>
            <person name="Kirsch R."/>
            <person name="Pauchet Y."/>
        </authorList>
    </citation>
    <scope>NUCLEOTIDE SEQUENCE</scope>
    <source>
        <strain evidence="3">AMC_N1</strain>
    </source>
</reference>
<name>A0AAV8Y4X4_9CUCU</name>
<dbReference type="Proteomes" id="UP001162162">
    <property type="component" value="Unassembled WGS sequence"/>
</dbReference>
<feature type="signal peptide" evidence="2">
    <location>
        <begin position="1"/>
        <end position="25"/>
    </location>
</feature>